<evidence type="ECO:0000313" key="3">
    <source>
        <dbReference type="WBParaSite" id="NBR_0001919801-mRNA-1"/>
    </source>
</evidence>
<reference evidence="3" key="1">
    <citation type="submission" date="2017-02" db="UniProtKB">
        <authorList>
            <consortium name="WormBaseParasite"/>
        </authorList>
    </citation>
    <scope>IDENTIFICATION</scope>
</reference>
<dbReference type="EMBL" id="UYSL01023970">
    <property type="protein sequence ID" value="VDL82928.1"/>
    <property type="molecule type" value="Genomic_DNA"/>
</dbReference>
<evidence type="ECO:0000313" key="1">
    <source>
        <dbReference type="EMBL" id="VDL82928.1"/>
    </source>
</evidence>
<keyword evidence="2" id="KW-1185">Reference proteome</keyword>
<accession>A0A0N4YPM7</accession>
<dbReference type="STRING" id="27835.A0A0N4YPM7"/>
<name>A0A0N4YPM7_NIPBR</name>
<organism evidence="3">
    <name type="scientific">Nippostrongylus brasiliensis</name>
    <name type="common">Rat hookworm</name>
    <dbReference type="NCBI Taxonomy" id="27835"/>
    <lineage>
        <taxon>Eukaryota</taxon>
        <taxon>Metazoa</taxon>
        <taxon>Ecdysozoa</taxon>
        <taxon>Nematoda</taxon>
        <taxon>Chromadorea</taxon>
        <taxon>Rhabditida</taxon>
        <taxon>Rhabditina</taxon>
        <taxon>Rhabditomorpha</taxon>
        <taxon>Strongyloidea</taxon>
        <taxon>Heligmosomidae</taxon>
        <taxon>Nippostrongylus</taxon>
    </lineage>
</organism>
<reference evidence="1 2" key="2">
    <citation type="submission" date="2018-11" db="EMBL/GenBank/DDBJ databases">
        <authorList>
            <consortium name="Pathogen Informatics"/>
        </authorList>
    </citation>
    <scope>NUCLEOTIDE SEQUENCE [LARGE SCALE GENOMIC DNA]</scope>
</reference>
<sequence>MRYLGLYSTVYKTTREGQFEALLDDVRIQLDVEIHEDNEQISTRLHEKVCPALIHFARKIANIAKSVAVIEDIARKNDVKAKACPIEHERVASRFDSRGVKLSFKRMSPREKRSALDNSAEHKVPTTEMGSVAVTEEYINEMLFDLTENDNIIFHLHRIPEVQQTYNVHTDFEELKIVANHLEEHLQLHRNRIEDLLSTHLGGEVPLRINSHVHLKPQPAVFGLHRVLIPFNFELDRKLLPPFQFFRTSFI</sequence>
<evidence type="ECO:0000313" key="2">
    <source>
        <dbReference type="Proteomes" id="UP000271162"/>
    </source>
</evidence>
<dbReference type="AlphaFoldDB" id="A0A0N4YPM7"/>
<proteinExistence type="predicted"/>
<dbReference type="WBParaSite" id="NBR_0001919801-mRNA-1">
    <property type="protein sequence ID" value="NBR_0001919801-mRNA-1"/>
    <property type="gene ID" value="NBR_0001919801"/>
</dbReference>
<protein>
    <submittedName>
        <fullName evidence="1 3">Uncharacterized protein</fullName>
    </submittedName>
</protein>
<gene>
    <name evidence="1" type="ORF">NBR_LOCUS19199</name>
</gene>
<dbReference type="Proteomes" id="UP000271162">
    <property type="component" value="Unassembled WGS sequence"/>
</dbReference>